<comment type="caution">
    <text evidence="1">The sequence shown here is derived from an EMBL/GenBank/DDBJ whole genome shotgun (WGS) entry which is preliminary data.</text>
</comment>
<protein>
    <recommendedName>
        <fullName evidence="3">DUF4136 domain-containing protein</fullName>
    </recommendedName>
</protein>
<dbReference type="Proteomes" id="UP000626242">
    <property type="component" value="Unassembled WGS sequence"/>
</dbReference>
<sequence length="197" mass="22902">MFKRLLFAIFISTFVSINAQEPRDLLSIPGPIELDGTEFFLSWSKEASKTLLRQQYMPRDERIEDFNQILDFSYFTKEIDLELAVRQKVESIQKRAETDRLAKVNVTESPDGSEFVVDYFISEMPDKGDAFVEYNIYRFKPYNNGTAKNFLILAYAKRIYGDPKSAAKALAKQRDQLMLSLIEYKIPEIVVLRTENN</sequence>
<organism evidence="1 2">
    <name type="scientific">Kaistella pullorum</name>
    <dbReference type="NCBI Taxonomy" id="2763074"/>
    <lineage>
        <taxon>Bacteria</taxon>
        <taxon>Pseudomonadati</taxon>
        <taxon>Bacteroidota</taxon>
        <taxon>Flavobacteriia</taxon>
        <taxon>Flavobacteriales</taxon>
        <taxon>Weeksellaceae</taxon>
        <taxon>Chryseobacterium group</taxon>
        <taxon>Kaistella</taxon>
    </lineage>
</organism>
<keyword evidence="2" id="KW-1185">Reference proteome</keyword>
<evidence type="ECO:0000313" key="2">
    <source>
        <dbReference type="Proteomes" id="UP000626242"/>
    </source>
</evidence>
<gene>
    <name evidence="1" type="ORF">H9628_04800</name>
</gene>
<proteinExistence type="predicted"/>
<reference evidence="1 2" key="1">
    <citation type="submission" date="2020-08" db="EMBL/GenBank/DDBJ databases">
        <title>A Genomic Blueprint of the Chicken Gut Microbiome.</title>
        <authorList>
            <person name="Gilroy R."/>
            <person name="Ravi A."/>
            <person name="Getino M."/>
            <person name="Pursley I."/>
            <person name="Horton D.L."/>
            <person name="Alikhan N.-F."/>
            <person name="Baker D."/>
            <person name="Gharbi K."/>
            <person name="Hall N."/>
            <person name="Watson M."/>
            <person name="Adriaenssens E.M."/>
            <person name="Foster-Nyarko E."/>
            <person name="Jarju S."/>
            <person name="Secka A."/>
            <person name="Antonio M."/>
            <person name="Oren A."/>
            <person name="Chaudhuri R."/>
            <person name="La Ragione R.M."/>
            <person name="Hildebrand F."/>
            <person name="Pallen M.J."/>
        </authorList>
    </citation>
    <scope>NUCLEOTIDE SEQUENCE [LARGE SCALE GENOMIC DNA]</scope>
    <source>
        <strain evidence="1 2">Sa1CVA4</strain>
    </source>
</reference>
<evidence type="ECO:0008006" key="3">
    <source>
        <dbReference type="Google" id="ProtNLM"/>
    </source>
</evidence>
<dbReference type="RefSeq" id="WP_251832995.1">
    <property type="nucleotide sequence ID" value="NZ_JACSPS010000002.1"/>
</dbReference>
<accession>A0ABR8WLF9</accession>
<name>A0ABR8WLF9_9FLAO</name>
<evidence type="ECO:0000313" key="1">
    <source>
        <dbReference type="EMBL" id="MBD8017782.1"/>
    </source>
</evidence>
<dbReference type="EMBL" id="JACSPS010000002">
    <property type="protein sequence ID" value="MBD8017782.1"/>
    <property type="molecule type" value="Genomic_DNA"/>
</dbReference>